<keyword evidence="2" id="KW-1185">Reference proteome</keyword>
<dbReference type="EMBL" id="JAZDQQ010000032">
    <property type="protein sequence ID" value="MEE1883387.1"/>
    <property type="molecule type" value="Genomic_DNA"/>
</dbReference>
<dbReference type="Proteomes" id="UP001329505">
    <property type="component" value="Unassembled WGS sequence"/>
</dbReference>
<evidence type="ECO:0000313" key="1">
    <source>
        <dbReference type="EMBL" id="MEE1883387.1"/>
    </source>
</evidence>
<reference evidence="1 2" key="1">
    <citation type="submission" date="2024-01" db="EMBL/GenBank/DDBJ databases">
        <title>Unpublished Manusciprt.</title>
        <authorList>
            <person name="Duman M."/>
            <person name="Valdes E.G."/>
            <person name="Ajmi N."/>
            <person name="Altun S."/>
            <person name="Saticioglu I.B."/>
        </authorList>
    </citation>
    <scope>NUCLEOTIDE SEQUENCE [LARGE SCALE GENOMIC DNA]</scope>
    <source>
        <strain evidence="1 2">139P</strain>
    </source>
</reference>
<protein>
    <submittedName>
        <fullName evidence="1">Uncharacterized protein</fullName>
    </submittedName>
</protein>
<proteinExistence type="predicted"/>
<dbReference type="RefSeq" id="WP_330126564.1">
    <property type="nucleotide sequence ID" value="NZ_JAZDQQ010000032.1"/>
</dbReference>
<gene>
    <name evidence="1" type="ORF">V0R55_24795</name>
</gene>
<name>A0ABU7GWE7_9PSED</name>
<comment type="caution">
    <text evidence="1">The sequence shown here is derived from an EMBL/GenBank/DDBJ whole genome shotgun (WGS) entry which is preliminary data.</text>
</comment>
<organism evidence="1 2">
    <name type="scientific">Pseudomonas soli</name>
    <dbReference type="NCBI Taxonomy" id="1306993"/>
    <lineage>
        <taxon>Bacteria</taxon>
        <taxon>Pseudomonadati</taxon>
        <taxon>Pseudomonadota</taxon>
        <taxon>Gammaproteobacteria</taxon>
        <taxon>Pseudomonadales</taxon>
        <taxon>Pseudomonadaceae</taxon>
        <taxon>Pseudomonas</taxon>
    </lineage>
</organism>
<evidence type="ECO:0000313" key="2">
    <source>
        <dbReference type="Proteomes" id="UP001329505"/>
    </source>
</evidence>
<accession>A0ABU7GWE7</accession>
<sequence>MTTVPSLESCDMARRNRQEQLRLLEYRRLSARDQLAYWAGLKGLSLEAESPAKLEYLTPLLARAKSWRACVDDRPYEDRFALLTYIVYAPAYGGDLLLCHYHRGRWASSTIDGFIGGVTHWRLACPGEVERLAGPDELPVTRNA</sequence>